<dbReference type="EMBL" id="JBCGBO010000024">
    <property type="protein sequence ID" value="KAK9180764.1"/>
    <property type="molecule type" value="Genomic_DNA"/>
</dbReference>
<gene>
    <name evidence="1" type="ORF">WN944_023899</name>
</gene>
<protein>
    <submittedName>
        <fullName evidence="1">Uncharacterized protein</fullName>
    </submittedName>
</protein>
<sequence>MSAASSSEIPLLNYLHFQGGRRGIDSKLEYVVKFVHQKSWTRRELDIVQFPAIWSIYFRETLLYSFDLDAFETAYSSSDSNAHGAVFFQTVAIAFDRDWDRNDEQDNYALYQRSVFATPETSSFTKSEIGTLEGGPVFLVYAAFFWLYCLLRESLVEGDAIKGNGTETSYKEIGNRCHRGTDVKETGQWNSWSFSVPVLSLYPI</sequence>
<organism evidence="1 2">
    <name type="scientific">Citrus x changshan-huyou</name>
    <dbReference type="NCBI Taxonomy" id="2935761"/>
    <lineage>
        <taxon>Eukaryota</taxon>
        <taxon>Viridiplantae</taxon>
        <taxon>Streptophyta</taxon>
        <taxon>Embryophyta</taxon>
        <taxon>Tracheophyta</taxon>
        <taxon>Spermatophyta</taxon>
        <taxon>Magnoliopsida</taxon>
        <taxon>eudicotyledons</taxon>
        <taxon>Gunneridae</taxon>
        <taxon>Pentapetalae</taxon>
        <taxon>rosids</taxon>
        <taxon>malvids</taxon>
        <taxon>Sapindales</taxon>
        <taxon>Rutaceae</taxon>
        <taxon>Aurantioideae</taxon>
        <taxon>Citrus</taxon>
    </lineage>
</organism>
<keyword evidence="2" id="KW-1185">Reference proteome</keyword>
<reference evidence="1 2" key="1">
    <citation type="submission" date="2024-05" db="EMBL/GenBank/DDBJ databases">
        <title>Haplotype-resolved chromosome-level genome assembly of Huyou (Citrus changshanensis).</title>
        <authorList>
            <person name="Miao C."/>
            <person name="Chen W."/>
            <person name="Wu Y."/>
            <person name="Wang L."/>
            <person name="Zhao S."/>
            <person name="Grierson D."/>
            <person name="Xu C."/>
            <person name="Chen K."/>
        </authorList>
    </citation>
    <scope>NUCLEOTIDE SEQUENCE [LARGE SCALE GENOMIC DNA]</scope>
    <source>
        <strain evidence="1">01-14</strain>
        <tissue evidence="1">Leaf</tissue>
    </source>
</reference>
<accession>A0AAP0LMX0</accession>
<comment type="caution">
    <text evidence="1">The sequence shown here is derived from an EMBL/GenBank/DDBJ whole genome shotgun (WGS) entry which is preliminary data.</text>
</comment>
<name>A0AAP0LMX0_9ROSI</name>
<dbReference type="Proteomes" id="UP001428341">
    <property type="component" value="Unassembled WGS sequence"/>
</dbReference>
<evidence type="ECO:0000313" key="1">
    <source>
        <dbReference type="EMBL" id="KAK9180764.1"/>
    </source>
</evidence>
<evidence type="ECO:0000313" key="2">
    <source>
        <dbReference type="Proteomes" id="UP001428341"/>
    </source>
</evidence>
<dbReference type="AlphaFoldDB" id="A0AAP0LMX0"/>
<proteinExistence type="predicted"/>